<keyword evidence="11 15" id="KW-0067">ATP-binding</keyword>
<dbReference type="UniPathway" id="UPA00276">
    <property type="reaction ID" value="UER00406"/>
</dbReference>
<evidence type="ECO:0000313" key="17">
    <source>
        <dbReference type="EMBL" id="KGO06791.1"/>
    </source>
</evidence>
<evidence type="ECO:0000256" key="4">
    <source>
        <dbReference type="ARBA" id="ARBA00022630"/>
    </source>
</evidence>
<comment type="catalytic activity">
    <reaction evidence="13 15">
        <text>riboflavin + ATP = FMN + ADP + H(+)</text>
        <dbReference type="Rhea" id="RHEA:14357"/>
        <dbReference type="ChEBI" id="CHEBI:15378"/>
        <dbReference type="ChEBI" id="CHEBI:30616"/>
        <dbReference type="ChEBI" id="CHEBI:57986"/>
        <dbReference type="ChEBI" id="CHEBI:58210"/>
        <dbReference type="ChEBI" id="CHEBI:456216"/>
        <dbReference type="EC" id="2.7.1.26"/>
    </reaction>
</comment>
<sequence>MKTHNSAHTFTSQKGTVVTIGTFDGLHLGHRKIINRINESARANGWESCVLTFFPHPRMVLQKDTSLKLINTIAEREQLLESLDLDHLVIHPFTLDFSRYHAETFVEEILVNSLNAKKVIIGYDHRFGRNRNANIEDLKRFGKTLGFEVEEISKQELEDVAISSTKVRKALVSGNVALANSYLSAPFMLNGVVVKGKSLGRTIGYPTANLEIAEDYKLIPAQGVYVAKAIISGKPVFGMMNIGTNPTVGGEKQTIETYFFDFDEDLYGQQLEIQLLERIREEKTFDTIDELVAAMKTDEAFSRNYIVNLEKSNSQNA</sequence>
<dbReference type="Pfam" id="PF01687">
    <property type="entry name" value="Flavokinase"/>
    <property type="match status" value="1"/>
</dbReference>
<comment type="similarity">
    <text evidence="15">Belongs to the ribF family.</text>
</comment>
<evidence type="ECO:0000259" key="16">
    <source>
        <dbReference type="SMART" id="SM00904"/>
    </source>
</evidence>
<comment type="caution">
    <text evidence="17">The sequence shown here is derived from an EMBL/GenBank/DDBJ whole genome shotgun (WGS) entry which is preliminary data.</text>
</comment>
<dbReference type="KEGG" id="ddo:I597_0467"/>
<comment type="catalytic activity">
    <reaction evidence="14 15">
        <text>FMN + ATP + H(+) = FAD + diphosphate</text>
        <dbReference type="Rhea" id="RHEA:17237"/>
        <dbReference type="ChEBI" id="CHEBI:15378"/>
        <dbReference type="ChEBI" id="CHEBI:30616"/>
        <dbReference type="ChEBI" id="CHEBI:33019"/>
        <dbReference type="ChEBI" id="CHEBI:57692"/>
        <dbReference type="ChEBI" id="CHEBI:58210"/>
        <dbReference type="EC" id="2.7.7.2"/>
    </reaction>
</comment>
<dbReference type="InterPro" id="IPR015864">
    <property type="entry name" value="FAD_synthase"/>
</dbReference>
<dbReference type="NCBIfam" id="NF004162">
    <property type="entry name" value="PRK05627.1-5"/>
    <property type="match status" value="1"/>
</dbReference>
<evidence type="ECO:0000256" key="12">
    <source>
        <dbReference type="ARBA" id="ARBA00023268"/>
    </source>
</evidence>
<dbReference type="NCBIfam" id="TIGR00083">
    <property type="entry name" value="ribF"/>
    <property type="match status" value="1"/>
</dbReference>
<dbReference type="OrthoDB" id="9803667at2"/>
<dbReference type="GO" id="GO:0003919">
    <property type="term" value="F:FMN adenylyltransferase activity"/>
    <property type="evidence" value="ECO:0007669"/>
    <property type="project" value="UniProtKB-UniRule"/>
</dbReference>
<protein>
    <recommendedName>
        <fullName evidence="15">Riboflavin biosynthesis protein</fullName>
    </recommendedName>
    <domain>
        <recommendedName>
            <fullName evidence="15">Riboflavin kinase</fullName>
            <ecNumber evidence="15">2.7.1.26</ecNumber>
        </recommendedName>
        <alternativeName>
            <fullName evidence="15">Flavokinase</fullName>
        </alternativeName>
    </domain>
    <domain>
        <recommendedName>
            <fullName evidence="15">FMN adenylyltransferase</fullName>
            <ecNumber evidence="15">2.7.7.2</ecNumber>
        </recommendedName>
        <alternativeName>
            <fullName evidence="15">FAD pyrophosphorylase</fullName>
        </alternativeName>
        <alternativeName>
            <fullName evidence="15">FAD synthase</fullName>
        </alternativeName>
    </domain>
</protein>
<evidence type="ECO:0000256" key="6">
    <source>
        <dbReference type="ARBA" id="ARBA00022679"/>
    </source>
</evidence>
<evidence type="ECO:0000256" key="9">
    <source>
        <dbReference type="ARBA" id="ARBA00022777"/>
    </source>
</evidence>
<dbReference type="PIRSF" id="PIRSF004491">
    <property type="entry name" value="FAD_Synth"/>
    <property type="match status" value="1"/>
</dbReference>
<comment type="pathway">
    <text evidence="3 15">Cofactor biosynthesis; FMN biosynthesis; FMN from riboflavin (ATP route): step 1/1.</text>
</comment>
<accession>A0A0A2GWU9</accession>
<dbReference type="GO" id="GO:0009231">
    <property type="term" value="P:riboflavin biosynthetic process"/>
    <property type="evidence" value="ECO:0007669"/>
    <property type="project" value="InterPro"/>
</dbReference>
<gene>
    <name evidence="17" type="ORF">NV36_07985</name>
</gene>
<keyword evidence="6 15" id="KW-0808">Transferase</keyword>
<feature type="domain" description="Riboflavin kinase" evidence="16">
    <location>
        <begin position="182"/>
        <end position="307"/>
    </location>
</feature>
<name>A0A0A2GWU9_9FLAO</name>
<evidence type="ECO:0000313" key="18">
    <source>
        <dbReference type="Proteomes" id="UP000030140"/>
    </source>
</evidence>
<evidence type="ECO:0000256" key="8">
    <source>
        <dbReference type="ARBA" id="ARBA00022741"/>
    </source>
</evidence>
<dbReference type="CDD" id="cd02064">
    <property type="entry name" value="FAD_synthetase_N"/>
    <property type="match status" value="1"/>
</dbReference>
<dbReference type="EMBL" id="JSAQ01000001">
    <property type="protein sequence ID" value="KGO06791.1"/>
    <property type="molecule type" value="Genomic_DNA"/>
</dbReference>
<evidence type="ECO:0000256" key="2">
    <source>
        <dbReference type="ARBA" id="ARBA00004726"/>
    </source>
</evidence>
<dbReference type="InterPro" id="IPR015865">
    <property type="entry name" value="Riboflavin_kinase_bac/euk"/>
</dbReference>
<dbReference type="InterPro" id="IPR014729">
    <property type="entry name" value="Rossmann-like_a/b/a_fold"/>
</dbReference>
<dbReference type="GO" id="GO:0008531">
    <property type="term" value="F:riboflavin kinase activity"/>
    <property type="evidence" value="ECO:0007669"/>
    <property type="project" value="UniProtKB-UniRule"/>
</dbReference>
<dbReference type="FunFam" id="3.40.50.620:FF:000021">
    <property type="entry name" value="Riboflavin biosynthesis protein"/>
    <property type="match status" value="1"/>
</dbReference>
<dbReference type="PATRIC" id="fig|1300343.5.peg.471"/>
<keyword evidence="7 15" id="KW-0548">Nucleotidyltransferase</keyword>
<dbReference type="PANTHER" id="PTHR22749:SF6">
    <property type="entry name" value="RIBOFLAVIN KINASE"/>
    <property type="match status" value="1"/>
</dbReference>
<evidence type="ECO:0000256" key="5">
    <source>
        <dbReference type="ARBA" id="ARBA00022643"/>
    </source>
</evidence>
<keyword evidence="12" id="KW-0511">Multifunctional enzyme</keyword>
<dbReference type="EC" id="2.7.1.26" evidence="15"/>
<keyword evidence="8 15" id="KW-0547">Nucleotide-binding</keyword>
<evidence type="ECO:0000256" key="15">
    <source>
        <dbReference type="PIRNR" id="PIRNR004491"/>
    </source>
</evidence>
<dbReference type="PANTHER" id="PTHR22749">
    <property type="entry name" value="RIBOFLAVIN KINASE/FMN ADENYLYLTRANSFERASE"/>
    <property type="match status" value="1"/>
</dbReference>
<keyword evidence="9 15" id="KW-0418">Kinase</keyword>
<evidence type="ECO:0000256" key="3">
    <source>
        <dbReference type="ARBA" id="ARBA00005201"/>
    </source>
</evidence>
<dbReference type="SUPFAM" id="SSF82114">
    <property type="entry name" value="Riboflavin kinase-like"/>
    <property type="match status" value="1"/>
</dbReference>
<keyword evidence="4 15" id="KW-0285">Flavoprotein</keyword>
<dbReference type="GO" id="GO:0005524">
    <property type="term" value="F:ATP binding"/>
    <property type="evidence" value="ECO:0007669"/>
    <property type="project" value="UniProtKB-UniRule"/>
</dbReference>
<comment type="pathway">
    <text evidence="2 15">Cofactor biosynthesis; FAD biosynthesis; FAD from FMN: step 1/1.</text>
</comment>
<dbReference type="EC" id="2.7.7.2" evidence="15"/>
<dbReference type="FunFam" id="2.40.30.30:FF:000003">
    <property type="entry name" value="Riboflavin biosynthesis protein"/>
    <property type="match status" value="1"/>
</dbReference>
<dbReference type="RefSeq" id="WP_035325987.1">
    <property type="nucleotide sequence ID" value="NZ_CP015125.1"/>
</dbReference>
<evidence type="ECO:0000256" key="1">
    <source>
        <dbReference type="ARBA" id="ARBA00002121"/>
    </source>
</evidence>
<evidence type="ECO:0000256" key="13">
    <source>
        <dbReference type="ARBA" id="ARBA00047880"/>
    </source>
</evidence>
<dbReference type="Gene3D" id="3.40.50.620">
    <property type="entry name" value="HUPs"/>
    <property type="match status" value="1"/>
</dbReference>
<evidence type="ECO:0000256" key="7">
    <source>
        <dbReference type="ARBA" id="ARBA00022695"/>
    </source>
</evidence>
<dbReference type="SMART" id="SM00904">
    <property type="entry name" value="Flavokinase"/>
    <property type="match status" value="1"/>
</dbReference>
<evidence type="ECO:0000256" key="11">
    <source>
        <dbReference type="ARBA" id="ARBA00022840"/>
    </source>
</evidence>
<dbReference type="Proteomes" id="UP000030140">
    <property type="component" value="Unassembled WGS sequence"/>
</dbReference>
<dbReference type="NCBIfam" id="NF004160">
    <property type="entry name" value="PRK05627.1-3"/>
    <property type="match status" value="1"/>
</dbReference>
<proteinExistence type="inferred from homology"/>
<dbReference type="GO" id="GO:0006747">
    <property type="term" value="P:FAD biosynthetic process"/>
    <property type="evidence" value="ECO:0007669"/>
    <property type="project" value="UniProtKB-UniRule"/>
</dbReference>
<dbReference type="AlphaFoldDB" id="A0A0A2GWU9"/>
<dbReference type="Pfam" id="PF06574">
    <property type="entry name" value="FAD_syn"/>
    <property type="match status" value="1"/>
</dbReference>
<dbReference type="UniPathway" id="UPA00277">
    <property type="reaction ID" value="UER00407"/>
</dbReference>
<keyword evidence="10 15" id="KW-0274">FAD</keyword>
<dbReference type="InterPro" id="IPR002606">
    <property type="entry name" value="Riboflavin_kinase_bac"/>
</dbReference>
<dbReference type="SUPFAM" id="SSF52374">
    <property type="entry name" value="Nucleotidylyl transferase"/>
    <property type="match status" value="1"/>
</dbReference>
<dbReference type="GO" id="GO:0009398">
    <property type="term" value="P:FMN biosynthetic process"/>
    <property type="evidence" value="ECO:0007669"/>
    <property type="project" value="UniProtKB-UniRule"/>
</dbReference>
<dbReference type="Gene3D" id="2.40.30.30">
    <property type="entry name" value="Riboflavin kinase-like"/>
    <property type="match status" value="1"/>
</dbReference>
<comment type="function">
    <text evidence="1">Catalyzes the phosphorylation of riboflavin to FMN followed by the adenylation of FMN to FAD.</text>
</comment>
<evidence type="ECO:0000256" key="10">
    <source>
        <dbReference type="ARBA" id="ARBA00022827"/>
    </source>
</evidence>
<keyword evidence="18" id="KW-1185">Reference proteome</keyword>
<dbReference type="InterPro" id="IPR023465">
    <property type="entry name" value="Riboflavin_kinase_dom_sf"/>
</dbReference>
<evidence type="ECO:0000256" key="14">
    <source>
        <dbReference type="ARBA" id="ARBA00049494"/>
    </source>
</evidence>
<dbReference type="InterPro" id="IPR023468">
    <property type="entry name" value="Riboflavin_kinase"/>
</dbReference>
<keyword evidence="5 15" id="KW-0288">FMN</keyword>
<organism evidence="17 18">
    <name type="scientific">Dokdonia donghaensis DSW-1</name>
    <dbReference type="NCBI Taxonomy" id="1300343"/>
    <lineage>
        <taxon>Bacteria</taxon>
        <taxon>Pseudomonadati</taxon>
        <taxon>Bacteroidota</taxon>
        <taxon>Flavobacteriia</taxon>
        <taxon>Flavobacteriales</taxon>
        <taxon>Flavobacteriaceae</taxon>
        <taxon>Dokdonia</taxon>
    </lineage>
</organism>
<reference evidence="17 18" key="1">
    <citation type="submission" date="2014-10" db="EMBL/GenBank/DDBJ databases">
        <title>Draft genome sequence of the proteorhodopsin-containing marine bacterium Dokdonia donghaensis.</title>
        <authorList>
            <person name="Gomez-Consarnau L."/>
            <person name="Gonzalez J.M."/>
            <person name="Riedel T."/>
            <person name="Jaenicke S."/>
            <person name="Wagner-Doebler I."/>
            <person name="Fuhrman J.A."/>
        </authorList>
    </citation>
    <scope>NUCLEOTIDE SEQUENCE [LARGE SCALE GENOMIC DNA]</scope>
    <source>
        <strain evidence="17 18">DSW-1</strain>
    </source>
</reference>